<dbReference type="AlphaFoldDB" id="X6M332"/>
<dbReference type="PROSITE" id="PS00678">
    <property type="entry name" value="WD_REPEATS_1"/>
    <property type="match status" value="1"/>
</dbReference>
<evidence type="ECO:0008006" key="3">
    <source>
        <dbReference type="Google" id="ProtNLM"/>
    </source>
</evidence>
<evidence type="ECO:0000313" key="2">
    <source>
        <dbReference type="Proteomes" id="UP000023152"/>
    </source>
</evidence>
<gene>
    <name evidence="1" type="ORF">RFI_29329</name>
</gene>
<dbReference type="Proteomes" id="UP000023152">
    <property type="component" value="Unassembled WGS sequence"/>
</dbReference>
<dbReference type="EMBL" id="ASPP01025393">
    <property type="protein sequence ID" value="ETO08061.1"/>
    <property type="molecule type" value="Genomic_DNA"/>
</dbReference>
<proteinExistence type="predicted"/>
<comment type="caution">
    <text evidence="1">The sequence shown here is derived from an EMBL/GenBank/DDBJ whole genome shotgun (WGS) entry which is preliminary data.</text>
</comment>
<name>X6M332_RETFI</name>
<feature type="non-terminal residue" evidence="1">
    <location>
        <position position="1"/>
    </location>
</feature>
<accession>X6M332</accession>
<dbReference type="SUPFAM" id="SSF50978">
    <property type="entry name" value="WD40 repeat-like"/>
    <property type="match status" value="1"/>
</dbReference>
<evidence type="ECO:0000313" key="1">
    <source>
        <dbReference type="EMBL" id="ETO08061.1"/>
    </source>
</evidence>
<sequence length="131" mass="15518">NSIGNSNVICSGSIDNTIRFWNILSNKNQLFMIKGDEKEDKGIICLKFIELKKKEKTKNVKHDLDLCYGSYKEMNVFCLKDFIKRKVIDIKLEKLHQYLKSIINENYIQLQGVRKEKDILNSKGRYIFFYQ</sequence>
<keyword evidence="2" id="KW-1185">Reference proteome</keyword>
<dbReference type="InterPro" id="IPR019775">
    <property type="entry name" value="WD40_repeat_CS"/>
</dbReference>
<reference evidence="1 2" key="1">
    <citation type="journal article" date="2013" name="Curr. Biol.">
        <title>The Genome of the Foraminiferan Reticulomyxa filosa.</title>
        <authorList>
            <person name="Glockner G."/>
            <person name="Hulsmann N."/>
            <person name="Schleicher M."/>
            <person name="Noegel A.A."/>
            <person name="Eichinger L."/>
            <person name="Gallinger C."/>
            <person name="Pawlowski J."/>
            <person name="Sierra R."/>
            <person name="Euteneuer U."/>
            <person name="Pillet L."/>
            <person name="Moustafa A."/>
            <person name="Platzer M."/>
            <person name="Groth M."/>
            <person name="Szafranski K."/>
            <person name="Schliwa M."/>
        </authorList>
    </citation>
    <scope>NUCLEOTIDE SEQUENCE [LARGE SCALE GENOMIC DNA]</scope>
</reference>
<protein>
    <recommendedName>
        <fullName evidence="3">WD repeat-containing protein</fullName>
    </recommendedName>
</protein>
<dbReference type="InterPro" id="IPR036322">
    <property type="entry name" value="WD40_repeat_dom_sf"/>
</dbReference>
<organism evidence="1 2">
    <name type="scientific">Reticulomyxa filosa</name>
    <dbReference type="NCBI Taxonomy" id="46433"/>
    <lineage>
        <taxon>Eukaryota</taxon>
        <taxon>Sar</taxon>
        <taxon>Rhizaria</taxon>
        <taxon>Retaria</taxon>
        <taxon>Foraminifera</taxon>
        <taxon>Monothalamids</taxon>
        <taxon>Reticulomyxidae</taxon>
        <taxon>Reticulomyxa</taxon>
    </lineage>
</organism>